<dbReference type="Gene3D" id="1.10.10.10">
    <property type="entry name" value="Winged helix-like DNA-binding domain superfamily/Winged helix DNA-binding domain"/>
    <property type="match status" value="1"/>
</dbReference>
<sequence length="162" mass="17970">MGDAADAIMEQWGAIRPELDSWPVGVVVRIFRAARHLEAGLKDYFTAHGLEPWEYDVLATLLRSGEDGTLRMSDLAGAAMLTPGALTNRVNRLVARGLVTRETDTDNRRTVKTTLTDEGRRLAYDLIEGHFANELRLIDGLSREEQAQLAALLRKLLISLGE</sequence>
<keyword evidence="3" id="KW-0804">Transcription</keyword>
<evidence type="ECO:0000256" key="2">
    <source>
        <dbReference type="ARBA" id="ARBA00023125"/>
    </source>
</evidence>
<dbReference type="EMBL" id="QMEY01000020">
    <property type="protein sequence ID" value="RBQ15805.1"/>
    <property type="molecule type" value="Genomic_DNA"/>
</dbReference>
<dbReference type="InterPro" id="IPR000835">
    <property type="entry name" value="HTH_MarR-typ"/>
</dbReference>
<dbReference type="InterPro" id="IPR036388">
    <property type="entry name" value="WH-like_DNA-bd_sf"/>
</dbReference>
<proteinExistence type="predicted"/>
<dbReference type="GO" id="GO:0003677">
    <property type="term" value="F:DNA binding"/>
    <property type="evidence" value="ECO:0007669"/>
    <property type="project" value="UniProtKB-KW"/>
</dbReference>
<dbReference type="SMART" id="SM00347">
    <property type="entry name" value="HTH_MARR"/>
    <property type="match status" value="1"/>
</dbReference>
<dbReference type="PRINTS" id="PR00598">
    <property type="entry name" value="HTHMARR"/>
</dbReference>
<comment type="caution">
    <text evidence="5">The sequence shown here is derived from an EMBL/GenBank/DDBJ whole genome shotgun (WGS) entry which is preliminary data.</text>
</comment>
<dbReference type="InterPro" id="IPR023187">
    <property type="entry name" value="Tscrpt_reg_MarR-type_CS"/>
</dbReference>
<keyword evidence="2" id="KW-0238">DNA-binding</keyword>
<evidence type="ECO:0000313" key="6">
    <source>
        <dbReference type="Proteomes" id="UP000253303"/>
    </source>
</evidence>
<reference evidence="5 6" key="1">
    <citation type="submission" date="2018-06" db="EMBL/GenBank/DDBJ databases">
        <title>Sphaerisporangium craniellae sp. nov., isolated from a marine sponge in the South China Sea.</title>
        <authorList>
            <person name="Li L."/>
        </authorList>
    </citation>
    <scope>NUCLEOTIDE SEQUENCE [LARGE SCALE GENOMIC DNA]</scope>
    <source>
        <strain evidence="5 6">LHW63015</strain>
    </source>
</reference>
<evidence type="ECO:0000256" key="3">
    <source>
        <dbReference type="ARBA" id="ARBA00023163"/>
    </source>
</evidence>
<dbReference type="PANTHER" id="PTHR33164">
    <property type="entry name" value="TRANSCRIPTIONAL REGULATOR, MARR FAMILY"/>
    <property type="match status" value="1"/>
</dbReference>
<dbReference type="GO" id="GO:0003700">
    <property type="term" value="F:DNA-binding transcription factor activity"/>
    <property type="evidence" value="ECO:0007669"/>
    <property type="project" value="InterPro"/>
</dbReference>
<evidence type="ECO:0000256" key="1">
    <source>
        <dbReference type="ARBA" id="ARBA00023015"/>
    </source>
</evidence>
<organism evidence="5 6">
    <name type="scientific">Spongiactinospora rosea</name>
    <dbReference type="NCBI Taxonomy" id="2248750"/>
    <lineage>
        <taxon>Bacteria</taxon>
        <taxon>Bacillati</taxon>
        <taxon>Actinomycetota</taxon>
        <taxon>Actinomycetes</taxon>
        <taxon>Streptosporangiales</taxon>
        <taxon>Streptosporangiaceae</taxon>
        <taxon>Spongiactinospora</taxon>
    </lineage>
</organism>
<dbReference type="PROSITE" id="PS50995">
    <property type="entry name" value="HTH_MARR_2"/>
    <property type="match status" value="1"/>
</dbReference>
<dbReference type="Pfam" id="PF12802">
    <property type="entry name" value="MarR_2"/>
    <property type="match status" value="1"/>
</dbReference>
<accession>A0A366LPB4</accession>
<protein>
    <submittedName>
        <fullName evidence="5">MarR family transcriptional regulator</fullName>
    </submittedName>
</protein>
<dbReference type="InterPro" id="IPR039422">
    <property type="entry name" value="MarR/SlyA-like"/>
</dbReference>
<evidence type="ECO:0000259" key="4">
    <source>
        <dbReference type="PROSITE" id="PS50995"/>
    </source>
</evidence>
<name>A0A366LPB4_9ACTN</name>
<feature type="domain" description="HTH marR-type" evidence="4">
    <location>
        <begin position="23"/>
        <end position="158"/>
    </location>
</feature>
<dbReference type="OrthoDB" id="3237509at2"/>
<evidence type="ECO:0000313" key="5">
    <source>
        <dbReference type="EMBL" id="RBQ15805.1"/>
    </source>
</evidence>
<dbReference type="SUPFAM" id="SSF46785">
    <property type="entry name" value="Winged helix' DNA-binding domain"/>
    <property type="match status" value="1"/>
</dbReference>
<dbReference type="GO" id="GO:0006950">
    <property type="term" value="P:response to stress"/>
    <property type="evidence" value="ECO:0007669"/>
    <property type="project" value="TreeGrafter"/>
</dbReference>
<dbReference type="Proteomes" id="UP000253303">
    <property type="component" value="Unassembled WGS sequence"/>
</dbReference>
<dbReference type="PANTHER" id="PTHR33164:SF104">
    <property type="entry name" value="TRANSCRIPTIONAL REGULATORY PROTEIN"/>
    <property type="match status" value="1"/>
</dbReference>
<dbReference type="InterPro" id="IPR036390">
    <property type="entry name" value="WH_DNA-bd_sf"/>
</dbReference>
<keyword evidence="6" id="KW-1185">Reference proteome</keyword>
<gene>
    <name evidence="5" type="ORF">DP939_32830</name>
</gene>
<keyword evidence="1" id="KW-0805">Transcription regulation</keyword>
<dbReference type="RefSeq" id="WP_113984726.1">
    <property type="nucleotide sequence ID" value="NZ_QMEY01000020.1"/>
</dbReference>
<dbReference type="AlphaFoldDB" id="A0A366LPB4"/>
<dbReference type="PROSITE" id="PS01117">
    <property type="entry name" value="HTH_MARR_1"/>
    <property type="match status" value="1"/>
</dbReference>